<sequence length="416" mass="43390">MIFWVIAAILALASSGLIAAALLRGRASAAPPAAYDLDVYRVQLRDVDKDLARGIITKGEAERLRTEVSRRILAADTQLRQGPADGGQPRVAGRILAAALCVLVTAGALAGYMLLGSPGYEDQPRAARLAASDAARADRLSQSEAQAQFGVPEAPTEPPEDFARLMTQLRAAVEKRPDDARGLALLARNEASLGNTGAAVEAQGRLIEAKGADATAADHAFLADLLITAAGGYVSREAEAALRRALSLDPGQPEARYYLGVYYDQVDRPDAAFRTWERLLADSPPGAAWIAPLRAQIVAAAGRAGIRYSLPPEAAPDTAPGPSAADIDAAGDMSDAERDQMIRGMVDGLMGRLAQQGGPPEDWARLIAALGVLGETERAAAIHAEAQGTFAGQPEALKLLEDAARRAGLDGGGAAQ</sequence>
<feature type="region of interest" description="Disordered" evidence="2">
    <location>
        <begin position="311"/>
        <end position="334"/>
    </location>
</feature>
<dbReference type="EMBL" id="QCYH01000002">
    <property type="protein sequence ID" value="PVA10974.1"/>
    <property type="molecule type" value="Genomic_DNA"/>
</dbReference>
<dbReference type="AlphaFoldDB" id="A0A2T7G979"/>
<evidence type="ECO:0000313" key="6">
    <source>
        <dbReference type="Proteomes" id="UP000244446"/>
    </source>
</evidence>
<dbReference type="SUPFAM" id="SSF48452">
    <property type="entry name" value="TPR-like"/>
    <property type="match status" value="1"/>
</dbReference>
<keyword evidence="6" id="KW-1185">Reference proteome</keyword>
<dbReference type="InterPro" id="IPR011990">
    <property type="entry name" value="TPR-like_helical_dom_sf"/>
</dbReference>
<keyword evidence="1" id="KW-0201">Cytochrome c-type biogenesis</keyword>
<evidence type="ECO:0000256" key="1">
    <source>
        <dbReference type="ARBA" id="ARBA00022748"/>
    </source>
</evidence>
<feature type="chain" id="PRO_5015569254" evidence="4">
    <location>
        <begin position="30"/>
        <end position="416"/>
    </location>
</feature>
<comment type="caution">
    <text evidence="5">The sequence shown here is derived from an EMBL/GenBank/DDBJ whole genome shotgun (WGS) entry which is preliminary data.</text>
</comment>
<gene>
    <name evidence="5" type="primary">ccmI</name>
    <name evidence="5" type="ORF">DC366_04090</name>
</gene>
<dbReference type="Proteomes" id="UP000244446">
    <property type="component" value="Unassembled WGS sequence"/>
</dbReference>
<keyword evidence="3" id="KW-0812">Transmembrane</keyword>
<dbReference type="OrthoDB" id="9815847at2"/>
<accession>A0A2T7G979</accession>
<proteinExistence type="predicted"/>
<feature type="signal peptide" evidence="4">
    <location>
        <begin position="1"/>
        <end position="29"/>
    </location>
</feature>
<dbReference type="GO" id="GO:0017004">
    <property type="term" value="P:cytochrome complex assembly"/>
    <property type="evidence" value="ECO:0007669"/>
    <property type="project" value="UniProtKB-KW"/>
</dbReference>
<evidence type="ECO:0000313" key="5">
    <source>
        <dbReference type="EMBL" id="PVA10974.1"/>
    </source>
</evidence>
<dbReference type="NCBIfam" id="TIGR03142">
    <property type="entry name" value="cytochro_ccmI"/>
    <property type="match status" value="1"/>
</dbReference>
<dbReference type="InterPro" id="IPR017560">
    <property type="entry name" value="Cyt_c_biogenesis_CcmI"/>
</dbReference>
<keyword evidence="4" id="KW-0732">Signal</keyword>
<reference evidence="5 6" key="1">
    <citation type="submission" date="2018-04" db="EMBL/GenBank/DDBJ databases">
        <title>Pelagivirga bohaiensis gen. nov., sp. nov., a bacterium isolated from the Bohai Sea.</title>
        <authorList>
            <person name="Ji X."/>
        </authorList>
    </citation>
    <scope>NUCLEOTIDE SEQUENCE [LARGE SCALE GENOMIC DNA]</scope>
    <source>
        <strain evidence="5 6">BH-SD19</strain>
    </source>
</reference>
<organism evidence="5 6">
    <name type="scientific">Pelagivirga sediminicola</name>
    <dbReference type="NCBI Taxonomy" id="2170575"/>
    <lineage>
        <taxon>Bacteria</taxon>
        <taxon>Pseudomonadati</taxon>
        <taxon>Pseudomonadota</taxon>
        <taxon>Alphaproteobacteria</taxon>
        <taxon>Rhodobacterales</taxon>
        <taxon>Paracoccaceae</taxon>
        <taxon>Pelagivirga</taxon>
    </lineage>
</organism>
<dbReference type="RefSeq" id="WP_108690948.1">
    <property type="nucleotide sequence ID" value="NZ_QCYH01000002.1"/>
</dbReference>
<dbReference type="Gene3D" id="1.25.40.10">
    <property type="entry name" value="Tetratricopeptide repeat domain"/>
    <property type="match status" value="1"/>
</dbReference>
<protein>
    <submittedName>
        <fullName evidence="5">C-type cytochrome biogenesis protein CcmI</fullName>
    </submittedName>
</protein>
<evidence type="ECO:0000256" key="2">
    <source>
        <dbReference type="SAM" id="MobiDB-lite"/>
    </source>
</evidence>
<evidence type="ECO:0000256" key="3">
    <source>
        <dbReference type="SAM" id="Phobius"/>
    </source>
</evidence>
<name>A0A2T7G979_9RHOB</name>
<keyword evidence="3" id="KW-1133">Transmembrane helix</keyword>
<feature type="transmembrane region" description="Helical" evidence="3">
    <location>
        <begin position="95"/>
        <end position="115"/>
    </location>
</feature>
<keyword evidence="3" id="KW-0472">Membrane</keyword>
<evidence type="ECO:0000256" key="4">
    <source>
        <dbReference type="SAM" id="SignalP"/>
    </source>
</evidence>